<protein>
    <submittedName>
        <fullName evidence="1">Uncharacterized protein</fullName>
    </submittedName>
</protein>
<dbReference type="AlphaFoldDB" id="A0A857GJT1"/>
<gene>
    <name evidence="1" type="ORF">CTT34_07405</name>
</gene>
<evidence type="ECO:0000313" key="1">
    <source>
        <dbReference type="EMBL" id="QHD49530.1"/>
    </source>
</evidence>
<dbReference type="Proteomes" id="UP000463949">
    <property type="component" value="Chromosome"/>
</dbReference>
<organism evidence="1 2">
    <name type="scientific">Vreelandella aquamarina</name>
    <dbReference type="NCBI Taxonomy" id="77097"/>
    <lineage>
        <taxon>Bacteria</taxon>
        <taxon>Pseudomonadati</taxon>
        <taxon>Pseudomonadota</taxon>
        <taxon>Gammaproteobacteria</taxon>
        <taxon>Oceanospirillales</taxon>
        <taxon>Halomonadaceae</taxon>
        <taxon>Vreelandella</taxon>
    </lineage>
</organism>
<dbReference type="KEGG" id="hmd:CTT34_07405"/>
<dbReference type="OrthoDB" id="6636768at2"/>
<proteinExistence type="predicted"/>
<sequence length="97" mass="10909">MEMISYWKNAQEIYVDGGLTLIIGKYDHKNQHHGGEKALGIHWKDYPQSRGVLSPCVVPKTTRSAILSGLLHQAVINGNKEQITKLSEAIDFFRSET</sequence>
<name>A0A857GJT1_9GAMM</name>
<dbReference type="EMBL" id="CP024621">
    <property type="protein sequence ID" value="QHD49530.1"/>
    <property type="molecule type" value="Genomic_DNA"/>
</dbReference>
<reference evidence="1 2" key="1">
    <citation type="submission" date="2017-10" db="EMBL/GenBank/DDBJ databases">
        <title>Coral associated bacteria.</title>
        <authorList>
            <person name="Wang X."/>
        </authorList>
    </citation>
    <scope>NUCLEOTIDE SEQUENCE [LARGE SCALE GENOMIC DNA]</scope>
    <source>
        <strain evidence="1 2">SCSIO 43005</strain>
    </source>
</reference>
<dbReference type="RefSeq" id="WP_159341862.1">
    <property type="nucleotide sequence ID" value="NZ_CP024621.1"/>
</dbReference>
<evidence type="ECO:0000313" key="2">
    <source>
        <dbReference type="Proteomes" id="UP000463949"/>
    </source>
</evidence>
<accession>A0A857GJT1</accession>